<feature type="transmembrane region" description="Helical" evidence="14">
    <location>
        <begin position="788"/>
        <end position="805"/>
    </location>
</feature>
<dbReference type="PANTHER" id="PTHR12250">
    <property type="entry name" value="PHOSPHATIDYLINOSITOL GLYCAN, CLASS N"/>
    <property type="match status" value="1"/>
</dbReference>
<dbReference type="SUPFAM" id="SSF53649">
    <property type="entry name" value="Alkaline phosphatase-like"/>
    <property type="match status" value="1"/>
</dbReference>
<dbReference type="InterPro" id="IPR000917">
    <property type="entry name" value="Sulfatase_N"/>
</dbReference>
<evidence type="ECO:0000256" key="2">
    <source>
        <dbReference type="ARBA" id="ARBA00004477"/>
    </source>
</evidence>
<evidence type="ECO:0000256" key="5">
    <source>
        <dbReference type="ARBA" id="ARBA00008779"/>
    </source>
</evidence>
<feature type="transmembrane region" description="Helical" evidence="14">
    <location>
        <begin position="727"/>
        <end position="749"/>
    </location>
</feature>
<feature type="transmembrane region" description="Helical" evidence="14">
    <location>
        <begin position="489"/>
        <end position="510"/>
    </location>
</feature>
<evidence type="ECO:0000256" key="4">
    <source>
        <dbReference type="ARBA" id="ARBA00008400"/>
    </source>
</evidence>
<dbReference type="GO" id="GO:0006506">
    <property type="term" value="P:GPI anchor biosynthetic process"/>
    <property type="evidence" value="ECO:0007669"/>
    <property type="project" value="UniProtKB-UniPathway"/>
</dbReference>
<keyword evidence="7 14" id="KW-0337">GPI-anchor biosynthesis</keyword>
<feature type="chain" id="PRO_5007527257" description="GPI ethanolamine phosphate transferase 1" evidence="15">
    <location>
        <begin position="22"/>
        <end position="858"/>
    </location>
</feature>
<feature type="transmembrane region" description="Helical" evidence="14">
    <location>
        <begin position="554"/>
        <end position="573"/>
    </location>
</feature>
<feature type="transmembrane region" description="Helical" evidence="14">
    <location>
        <begin position="632"/>
        <end position="651"/>
    </location>
</feature>
<feature type="domain" description="GPI ethanolamine phosphate transferase 1 C-terminal" evidence="17">
    <location>
        <begin position="436"/>
        <end position="856"/>
    </location>
</feature>
<keyword evidence="9 14" id="KW-0812">Transmembrane</keyword>
<dbReference type="InterPro" id="IPR037671">
    <property type="entry name" value="PIGN_N"/>
</dbReference>
<evidence type="ECO:0000259" key="17">
    <source>
        <dbReference type="Pfam" id="PF04987"/>
    </source>
</evidence>
<dbReference type="GO" id="GO:0051377">
    <property type="term" value="F:mannose-ethanolamine phosphotransferase activity"/>
    <property type="evidence" value="ECO:0007669"/>
    <property type="project" value="UniProtKB-UniRule"/>
</dbReference>
<evidence type="ECO:0000256" key="1">
    <source>
        <dbReference type="ARBA" id="ARBA00001913"/>
    </source>
</evidence>
<dbReference type="Pfam" id="PF04987">
    <property type="entry name" value="PigN"/>
    <property type="match status" value="1"/>
</dbReference>
<feature type="transmembrane region" description="Helical" evidence="14">
    <location>
        <begin position="671"/>
        <end position="693"/>
    </location>
</feature>
<keyword evidence="11 14" id="KW-1133">Transmembrane helix</keyword>
<keyword evidence="13" id="KW-0325">Glycoprotein</keyword>
<dbReference type="InterPro" id="IPR017850">
    <property type="entry name" value="Alkaline_phosphatase_core_sf"/>
</dbReference>
<proteinExistence type="inferred from homology"/>
<evidence type="ECO:0000256" key="15">
    <source>
        <dbReference type="SAM" id="SignalP"/>
    </source>
</evidence>
<feature type="transmembrane region" description="Helical" evidence="14">
    <location>
        <begin position="522"/>
        <end position="542"/>
    </location>
</feature>
<evidence type="ECO:0000256" key="3">
    <source>
        <dbReference type="ARBA" id="ARBA00004687"/>
    </source>
</evidence>
<comment type="similarity">
    <text evidence="4 14">Belongs to the PIGG/PIGN/PIGO family. PIGN subfamily.</text>
</comment>
<evidence type="ECO:0000256" key="7">
    <source>
        <dbReference type="ARBA" id="ARBA00022502"/>
    </source>
</evidence>
<comment type="caution">
    <text evidence="14">Lacks conserved residue(s) required for the propagation of feature annotation.</text>
</comment>
<feature type="transmembrane region" description="Helical" evidence="14">
    <location>
        <begin position="826"/>
        <end position="851"/>
    </location>
</feature>
<evidence type="ECO:0000256" key="10">
    <source>
        <dbReference type="ARBA" id="ARBA00022824"/>
    </source>
</evidence>
<gene>
    <name evidence="18" type="primary">PIGN_0</name>
    <name evidence="18" type="ORF">g.43603</name>
</gene>
<evidence type="ECO:0000256" key="11">
    <source>
        <dbReference type="ARBA" id="ARBA00022989"/>
    </source>
</evidence>
<keyword evidence="12 14" id="KW-0472">Membrane</keyword>
<evidence type="ECO:0000256" key="12">
    <source>
        <dbReference type="ARBA" id="ARBA00023136"/>
    </source>
</evidence>
<dbReference type="InterPro" id="IPR017852">
    <property type="entry name" value="GPI_EtnP_transferase_1_C"/>
</dbReference>
<dbReference type="UniPathway" id="UPA00196"/>
<evidence type="ECO:0000256" key="13">
    <source>
        <dbReference type="ARBA" id="ARBA00023180"/>
    </source>
</evidence>
<keyword evidence="15" id="KW-0732">Signal</keyword>
<evidence type="ECO:0000256" key="6">
    <source>
        <dbReference type="ARBA" id="ARBA00020831"/>
    </source>
</evidence>
<reference evidence="18" key="1">
    <citation type="journal article" date="2016" name="Gigascience">
        <title>De novo construction of an expanded transcriptome assembly for the western tarnished plant bug, Lygus hesperus.</title>
        <authorList>
            <person name="Tassone E.E."/>
            <person name="Geib S.M."/>
            <person name="Hall B."/>
            <person name="Fabrick J.A."/>
            <person name="Brent C.S."/>
            <person name="Hull J.J."/>
        </authorList>
    </citation>
    <scope>NUCLEOTIDE SEQUENCE</scope>
</reference>
<evidence type="ECO:0000256" key="8">
    <source>
        <dbReference type="ARBA" id="ARBA00022679"/>
    </source>
</evidence>
<evidence type="ECO:0000259" key="16">
    <source>
        <dbReference type="Pfam" id="PF00884"/>
    </source>
</evidence>
<dbReference type="Gene3D" id="3.40.720.10">
    <property type="entry name" value="Alkaline Phosphatase, subunit A"/>
    <property type="match status" value="1"/>
</dbReference>
<evidence type="ECO:0000256" key="14">
    <source>
        <dbReference type="RuleBase" id="RU367138"/>
    </source>
</evidence>
<dbReference type="EC" id="2.-.-.-" evidence="14"/>
<feature type="transmembrane region" description="Helical" evidence="14">
    <location>
        <begin position="699"/>
        <end position="715"/>
    </location>
</feature>
<feature type="transmembrane region" description="Helical" evidence="14">
    <location>
        <begin position="607"/>
        <end position="626"/>
    </location>
</feature>
<dbReference type="Pfam" id="PF00884">
    <property type="entry name" value="Sulfatase"/>
    <property type="match status" value="1"/>
</dbReference>
<dbReference type="AlphaFoldDB" id="A0A146LMW7"/>
<dbReference type="PANTHER" id="PTHR12250:SF0">
    <property type="entry name" value="GPI ETHANOLAMINE PHOSPHATE TRANSFERASE 1"/>
    <property type="match status" value="1"/>
</dbReference>
<keyword evidence="10 14" id="KW-0256">Endoplasmic reticulum</keyword>
<comment type="function">
    <text evidence="14">Ethanolamine phosphate transferase involved in glycosylphosphatidylinositol-anchor biosynthesis. Transfers ethanolamine phosphate to the first alpha-1,4-linked mannose of the glycosylphosphatidylinositol precursor of GPI-anchor.</text>
</comment>
<comment type="subcellular location">
    <subcellularLocation>
        <location evidence="2 14">Endoplasmic reticulum membrane</location>
        <topology evidence="2 14">Multi-pass membrane protein</topology>
    </subcellularLocation>
</comment>
<evidence type="ECO:0000256" key="9">
    <source>
        <dbReference type="ARBA" id="ARBA00022692"/>
    </source>
</evidence>
<evidence type="ECO:0000313" key="18">
    <source>
        <dbReference type="EMBL" id="JAQ08719.1"/>
    </source>
</evidence>
<dbReference type="GO" id="GO:0005789">
    <property type="term" value="C:endoplasmic reticulum membrane"/>
    <property type="evidence" value="ECO:0007669"/>
    <property type="project" value="UniProtKB-SubCell"/>
</dbReference>
<sequence length="858" mass="97510">MNRSLMTWLIVVHCILLLGMFDVYFKSTIVPGLPPVGSTYKTPAKRLVLFLGDGLRIDHVYQTCNVPFLRYMIESGQAVTGISHTRVPTESRPGTVALAAGVYEDPAAVFKGWRDNPVPVDSFFNRCWHSFAWGSPDIVHLFSRNATNIDARSYKEEDQSFDPHESLKLNQWVLDEFMNFIEDCKHNSTCRNILARDKISFFFHFIGIDMAGHKSKPFSESYRKHIQMMDEIIRKIVKIFENYFNDHNTAYVFTSDHGMTNWGSHGAGSDEETQTPLIVWGSGVKSGMEPHKSDEYSFSKNASDCSWNVNLDKKFDVEQADIAVLMSTLLGVDIPTNNMGTLPWRYLDFDSDTLLSAILLNLHQLLLLYQHLEGITRKQVLSPFFQKFPSPDIDQIPLAYAGITGDVVKFVRSIVKGTPESIVLVIADHIKLVKDGINYYQTYFQPYLLFLLCSSFVGLILIIAGRIYLQSTSLLWIEEERQKRHVLYYIYNIRITTIEQFFMILFIMVSGMHLSQSLPFTYYIYAVLPIILWYKAIDFWSLTSIVVQLKSVKCTQVLTVAICLASGVELLYLSFFYRWLLSVGMVALSAFPLTITNNTNFKRAPAVIWTLSCLTLSVFPLLPTVGVAKQTFLVICSGLLWLIIVSVAVNITKDSPIGPQIFSKMTRIQVVLINAAIASVIFVDVFAASNSAFRLPGRIFSWTILFLNFGVLVLLPDSPSARMFNLILAFGIPFMMLSISFESLFFPILTANMVSWTLLEKATSVSTRRILFSHHVISYLRTDEVRRGFFFLFFIIFSFFGIGNIDSVNSFDINWVRCFIDVFSPFTMTALIVLKTVMPFFLVACSLRLIVIHTRVDG</sequence>
<feature type="transmembrane region" description="Helical" evidence="14">
    <location>
        <begin position="447"/>
        <end position="469"/>
    </location>
</feature>
<feature type="domain" description="Sulfatase N-terminal" evidence="16">
    <location>
        <begin position="163"/>
        <end position="295"/>
    </location>
</feature>
<comment type="similarity">
    <text evidence="5">Belongs to the sulfatase family.</text>
</comment>
<keyword evidence="8 14" id="KW-0808">Transferase</keyword>
<comment type="pathway">
    <text evidence="3 14">Glycolipid biosynthesis; glycosylphosphatidylinositol-anchor biosynthesis.</text>
</comment>
<feature type="signal peptide" evidence="15">
    <location>
        <begin position="1"/>
        <end position="21"/>
    </location>
</feature>
<name>A0A146LMW7_LYGHE</name>
<protein>
    <recommendedName>
        <fullName evidence="6 14">GPI ethanolamine phosphate transferase 1</fullName>
        <ecNumber evidence="14">2.-.-.-</ecNumber>
    </recommendedName>
</protein>
<organism evidence="18">
    <name type="scientific">Lygus hesperus</name>
    <name type="common">Western plant bug</name>
    <dbReference type="NCBI Taxonomy" id="30085"/>
    <lineage>
        <taxon>Eukaryota</taxon>
        <taxon>Metazoa</taxon>
        <taxon>Ecdysozoa</taxon>
        <taxon>Arthropoda</taxon>
        <taxon>Hexapoda</taxon>
        <taxon>Insecta</taxon>
        <taxon>Pterygota</taxon>
        <taxon>Neoptera</taxon>
        <taxon>Paraneoptera</taxon>
        <taxon>Hemiptera</taxon>
        <taxon>Heteroptera</taxon>
        <taxon>Panheteroptera</taxon>
        <taxon>Cimicomorpha</taxon>
        <taxon>Miridae</taxon>
        <taxon>Mirini</taxon>
        <taxon>Lygus</taxon>
    </lineage>
</organism>
<dbReference type="CDD" id="cd16020">
    <property type="entry name" value="GPI_EPT_1"/>
    <property type="match status" value="1"/>
</dbReference>
<dbReference type="EMBL" id="GDHC01009910">
    <property type="protein sequence ID" value="JAQ08719.1"/>
    <property type="molecule type" value="Transcribed_RNA"/>
</dbReference>
<accession>A0A146LMW7</accession>
<comment type="cofactor">
    <cofactor evidence="1">
        <name>Ca(2+)</name>
        <dbReference type="ChEBI" id="CHEBI:29108"/>
    </cofactor>
</comment>
<feature type="non-terminal residue" evidence="18">
    <location>
        <position position="858"/>
    </location>
</feature>
<dbReference type="InterPro" id="IPR007070">
    <property type="entry name" value="GPI_EtnP_transferase_1"/>
</dbReference>